<organism evidence="2 3">
    <name type="scientific">Punica granatum</name>
    <name type="common">Pomegranate</name>
    <dbReference type="NCBI Taxonomy" id="22663"/>
    <lineage>
        <taxon>Eukaryota</taxon>
        <taxon>Viridiplantae</taxon>
        <taxon>Streptophyta</taxon>
        <taxon>Embryophyta</taxon>
        <taxon>Tracheophyta</taxon>
        <taxon>Spermatophyta</taxon>
        <taxon>Magnoliopsida</taxon>
        <taxon>eudicotyledons</taxon>
        <taxon>Gunneridae</taxon>
        <taxon>Pentapetalae</taxon>
        <taxon>rosids</taxon>
        <taxon>malvids</taxon>
        <taxon>Myrtales</taxon>
        <taxon>Lythraceae</taxon>
        <taxon>Punica</taxon>
    </lineage>
</organism>
<feature type="region of interest" description="Disordered" evidence="1">
    <location>
        <begin position="1"/>
        <end position="46"/>
    </location>
</feature>
<evidence type="ECO:0000256" key="1">
    <source>
        <dbReference type="SAM" id="MobiDB-lite"/>
    </source>
</evidence>
<gene>
    <name evidence="2" type="ORF">CRG98_039564</name>
</gene>
<comment type="caution">
    <text evidence="2">The sequence shown here is derived from an EMBL/GenBank/DDBJ whole genome shotgun (WGS) entry which is preliminary data.</text>
</comment>
<reference evidence="2 3" key="1">
    <citation type="submission" date="2017-11" db="EMBL/GenBank/DDBJ databases">
        <title>De-novo sequencing of pomegranate (Punica granatum L.) genome.</title>
        <authorList>
            <person name="Akparov Z."/>
            <person name="Amiraslanov A."/>
            <person name="Hajiyeva S."/>
            <person name="Abbasov M."/>
            <person name="Kaur K."/>
            <person name="Hamwieh A."/>
            <person name="Solovyev V."/>
            <person name="Salamov A."/>
            <person name="Braich B."/>
            <person name="Kosarev P."/>
            <person name="Mahmoud A."/>
            <person name="Hajiyev E."/>
            <person name="Babayeva S."/>
            <person name="Izzatullayeva V."/>
            <person name="Mammadov A."/>
            <person name="Mammadov A."/>
            <person name="Sharifova S."/>
            <person name="Ojaghi J."/>
            <person name="Eynullazada K."/>
            <person name="Bayramov B."/>
            <person name="Abdulazimova A."/>
            <person name="Shahmuradov I."/>
        </authorList>
    </citation>
    <scope>NUCLEOTIDE SEQUENCE [LARGE SCALE GENOMIC DNA]</scope>
    <source>
        <strain evidence="3">cv. AG2017</strain>
        <tissue evidence="2">Leaf</tissue>
    </source>
</reference>
<accession>A0A2I0I9K5</accession>
<dbReference type="EMBL" id="PGOL01003675">
    <property type="protein sequence ID" value="PKI40046.1"/>
    <property type="molecule type" value="Genomic_DNA"/>
</dbReference>
<feature type="compositionally biased region" description="Basic and acidic residues" evidence="1">
    <location>
        <begin position="1"/>
        <end position="16"/>
    </location>
</feature>
<name>A0A2I0I9K5_PUNGR</name>
<keyword evidence="3" id="KW-1185">Reference proteome</keyword>
<protein>
    <submittedName>
        <fullName evidence="2">Uncharacterized protein</fullName>
    </submittedName>
</protein>
<dbReference type="Proteomes" id="UP000233551">
    <property type="component" value="Unassembled WGS sequence"/>
</dbReference>
<evidence type="ECO:0000313" key="3">
    <source>
        <dbReference type="Proteomes" id="UP000233551"/>
    </source>
</evidence>
<dbReference type="AlphaFoldDB" id="A0A2I0I9K5"/>
<sequence length="101" mass="11063">MIEREEKRESGLRDGARPGANSEATSVGESVRSREKKSENSSCLGRAWTSCGPWIPERESVEAHGGMGVRAPGSFGDRALGENPFFFLFLFLPSLELLVSF</sequence>
<proteinExistence type="predicted"/>
<evidence type="ECO:0000313" key="2">
    <source>
        <dbReference type="EMBL" id="PKI40046.1"/>
    </source>
</evidence>